<organism evidence="3 4">
    <name type="scientific">Dovyalis caffra</name>
    <dbReference type="NCBI Taxonomy" id="77055"/>
    <lineage>
        <taxon>Eukaryota</taxon>
        <taxon>Viridiplantae</taxon>
        <taxon>Streptophyta</taxon>
        <taxon>Embryophyta</taxon>
        <taxon>Tracheophyta</taxon>
        <taxon>Spermatophyta</taxon>
        <taxon>Magnoliopsida</taxon>
        <taxon>eudicotyledons</taxon>
        <taxon>Gunneridae</taxon>
        <taxon>Pentapetalae</taxon>
        <taxon>rosids</taxon>
        <taxon>fabids</taxon>
        <taxon>Malpighiales</taxon>
        <taxon>Salicaceae</taxon>
        <taxon>Flacourtieae</taxon>
        <taxon>Dovyalis</taxon>
    </lineage>
</organism>
<dbReference type="EMBL" id="CAWUPB010001009">
    <property type="protein sequence ID" value="CAK7336875.1"/>
    <property type="molecule type" value="Genomic_DNA"/>
</dbReference>
<evidence type="ECO:0000313" key="3">
    <source>
        <dbReference type="EMBL" id="CAK7336875.1"/>
    </source>
</evidence>
<evidence type="ECO:0000259" key="2">
    <source>
        <dbReference type="Pfam" id="PF00271"/>
    </source>
</evidence>
<evidence type="ECO:0000313" key="4">
    <source>
        <dbReference type="Proteomes" id="UP001314170"/>
    </source>
</evidence>
<name>A0AAV1RKA4_9ROSI</name>
<comment type="caution">
    <text evidence="3">The sequence shown here is derived from an EMBL/GenBank/DDBJ whole genome shotgun (WGS) entry which is preliminary data.</text>
</comment>
<reference evidence="3 4" key="1">
    <citation type="submission" date="2024-01" db="EMBL/GenBank/DDBJ databases">
        <authorList>
            <person name="Waweru B."/>
        </authorList>
    </citation>
    <scope>NUCLEOTIDE SEQUENCE [LARGE SCALE GENOMIC DNA]</scope>
</reference>
<sequence length="153" mass="17520">MEQMDMLPYGRSQTMLLSATFPKEIQRLASNILSDYIFLAVERVGWSTDLIVQRVEYVSESDKRSHLVDLLMLREKLKLMNGKHSFTLVFVETKKGADYECWLYVNGFLATSIQEDGQEREMTLRSFKSGKTPILVVTDVAAKGLTIPHVAKW</sequence>
<gene>
    <name evidence="3" type="ORF">DCAF_LOCUS11898</name>
</gene>
<dbReference type="PANTHER" id="PTHR47958">
    <property type="entry name" value="ATP-DEPENDENT RNA HELICASE DBP3"/>
    <property type="match status" value="1"/>
</dbReference>
<keyword evidence="4" id="KW-1185">Reference proteome</keyword>
<dbReference type="AlphaFoldDB" id="A0AAV1RKA4"/>
<feature type="domain" description="Helicase C-terminal" evidence="2">
    <location>
        <begin position="71"/>
        <end position="150"/>
    </location>
</feature>
<dbReference type="Gene3D" id="3.40.50.300">
    <property type="entry name" value="P-loop containing nucleotide triphosphate hydrolases"/>
    <property type="match status" value="2"/>
</dbReference>
<dbReference type="InterPro" id="IPR027417">
    <property type="entry name" value="P-loop_NTPase"/>
</dbReference>
<evidence type="ECO:0000256" key="1">
    <source>
        <dbReference type="ARBA" id="ARBA00022884"/>
    </source>
</evidence>
<dbReference type="Proteomes" id="UP001314170">
    <property type="component" value="Unassembled WGS sequence"/>
</dbReference>
<dbReference type="Pfam" id="PF00271">
    <property type="entry name" value="Helicase_C"/>
    <property type="match status" value="1"/>
</dbReference>
<protein>
    <recommendedName>
        <fullName evidence="2">Helicase C-terminal domain-containing protein</fullName>
    </recommendedName>
</protein>
<dbReference type="SUPFAM" id="SSF52540">
    <property type="entry name" value="P-loop containing nucleoside triphosphate hydrolases"/>
    <property type="match status" value="1"/>
</dbReference>
<proteinExistence type="predicted"/>
<keyword evidence="1" id="KW-0694">RNA-binding</keyword>
<accession>A0AAV1RKA4</accession>
<dbReference type="InterPro" id="IPR001650">
    <property type="entry name" value="Helicase_C-like"/>
</dbReference>
<dbReference type="GO" id="GO:0003723">
    <property type="term" value="F:RNA binding"/>
    <property type="evidence" value="ECO:0007669"/>
    <property type="project" value="UniProtKB-KW"/>
</dbReference>